<keyword evidence="4" id="KW-1185">Reference proteome</keyword>
<evidence type="ECO:0008006" key="5">
    <source>
        <dbReference type="Google" id="ProtNLM"/>
    </source>
</evidence>
<dbReference type="Proteomes" id="UP000717328">
    <property type="component" value="Unassembled WGS sequence"/>
</dbReference>
<proteinExistence type="predicted"/>
<dbReference type="Gene3D" id="2.60.120.260">
    <property type="entry name" value="Galactose-binding domain-like"/>
    <property type="match status" value="2"/>
</dbReference>
<reference evidence="3" key="1">
    <citation type="submission" date="2021-02" db="EMBL/GenBank/DDBJ databases">
        <authorList>
            <person name="Nieuwenhuis M."/>
            <person name="Van De Peppel L.J.J."/>
        </authorList>
    </citation>
    <scope>NUCLEOTIDE SEQUENCE</scope>
    <source>
        <strain evidence="3">D49</strain>
    </source>
</reference>
<protein>
    <recommendedName>
        <fullName evidence="5">Transmembrane protein</fullName>
    </recommendedName>
</protein>
<keyword evidence="2" id="KW-0472">Membrane</keyword>
<evidence type="ECO:0000256" key="1">
    <source>
        <dbReference type="SAM" id="MobiDB-lite"/>
    </source>
</evidence>
<dbReference type="OrthoDB" id="3052647at2759"/>
<evidence type="ECO:0000256" key="2">
    <source>
        <dbReference type="SAM" id="Phobius"/>
    </source>
</evidence>
<feature type="compositionally biased region" description="Polar residues" evidence="1">
    <location>
        <begin position="384"/>
        <end position="405"/>
    </location>
</feature>
<evidence type="ECO:0000313" key="3">
    <source>
        <dbReference type="EMBL" id="KAG5638613.1"/>
    </source>
</evidence>
<feature type="compositionally biased region" description="Polar residues" evidence="1">
    <location>
        <begin position="339"/>
        <end position="362"/>
    </location>
</feature>
<keyword evidence="2" id="KW-0812">Transmembrane</keyword>
<dbReference type="EMBL" id="JABCKI010005753">
    <property type="protein sequence ID" value="KAG5638613.1"/>
    <property type="molecule type" value="Genomic_DNA"/>
</dbReference>
<comment type="caution">
    <text evidence="3">The sequence shown here is derived from an EMBL/GenBank/DDBJ whole genome shotgun (WGS) entry which is preliminary data.</text>
</comment>
<dbReference type="AlphaFoldDB" id="A0A9P7FYC9"/>
<feature type="transmembrane region" description="Helical" evidence="2">
    <location>
        <begin position="300"/>
        <end position="322"/>
    </location>
</feature>
<sequence length="462" mass="49692">MASRKIVVDDTDSRILYSGQGWFQDQGSEDNVGNFGPTYLRTSHGTKANGSASFAFEGTSVAVVGTTNLAKIDNGSSWDPSWECFVDQISIGATAPFQYAENNWYLCQQNSLKDGPHEITINVTTTGTAFWLDYLLFTPSPTLSFNETVLLVQNTDPAIKYDSNWGDLGGVANMTTVKGAQARFNFVGKSVTWVGFVPTELPHGAASGSYSIDGGDPITFQLNGLSPTATVTIYNQAFFTTPNLTPGPHSLLVTYQGASGPATPLTLDYLYVTNTSTSTNSTSNPNDKPSDHNQVSKTPVGAIVGGVVGAIALLAIFAFVFWRRRRHVKIVNDGRMDLGSSQSPHEVTPFTSMYPSSMPQTRTHPDVPHIAVPSFPASSDRYESSANLQPFDNNHRQTTPGSSDMSGYAAGTVAQTRAARKGMAPPAQPAVMPVLHQDSGIRIPHGQEDRIVQDIPPLYTVT</sequence>
<gene>
    <name evidence="3" type="ORF">H0H81_011503</name>
</gene>
<keyword evidence="2" id="KW-1133">Transmembrane helix</keyword>
<evidence type="ECO:0000313" key="4">
    <source>
        <dbReference type="Proteomes" id="UP000717328"/>
    </source>
</evidence>
<reference evidence="3" key="2">
    <citation type="submission" date="2021-10" db="EMBL/GenBank/DDBJ databases">
        <title>Phylogenomics reveals ancestral predisposition of the termite-cultivated fungus Termitomyces towards a domesticated lifestyle.</title>
        <authorList>
            <person name="Auxier B."/>
            <person name="Grum-Grzhimaylo A."/>
            <person name="Cardenas M.E."/>
            <person name="Lodge J.D."/>
            <person name="Laessoe T."/>
            <person name="Pedersen O."/>
            <person name="Smith M.E."/>
            <person name="Kuyper T.W."/>
            <person name="Franco-Molano E.A."/>
            <person name="Baroni T.J."/>
            <person name="Aanen D.K."/>
        </authorList>
    </citation>
    <scope>NUCLEOTIDE SEQUENCE</scope>
    <source>
        <strain evidence="3">D49</strain>
    </source>
</reference>
<accession>A0A9P7FYC9</accession>
<feature type="region of interest" description="Disordered" evidence="1">
    <location>
        <begin position="336"/>
        <end position="408"/>
    </location>
</feature>
<organism evidence="3 4">
    <name type="scientific">Sphagnurus paluster</name>
    <dbReference type="NCBI Taxonomy" id="117069"/>
    <lineage>
        <taxon>Eukaryota</taxon>
        <taxon>Fungi</taxon>
        <taxon>Dikarya</taxon>
        <taxon>Basidiomycota</taxon>
        <taxon>Agaricomycotina</taxon>
        <taxon>Agaricomycetes</taxon>
        <taxon>Agaricomycetidae</taxon>
        <taxon>Agaricales</taxon>
        <taxon>Tricholomatineae</taxon>
        <taxon>Lyophyllaceae</taxon>
        <taxon>Sphagnurus</taxon>
    </lineage>
</organism>
<name>A0A9P7FYC9_9AGAR</name>